<protein>
    <recommendedName>
        <fullName evidence="5">MARVEL domain-containing protein</fullName>
    </recommendedName>
</protein>
<dbReference type="Proteomes" id="UP001140453">
    <property type="component" value="Unassembled WGS sequence"/>
</dbReference>
<reference evidence="3" key="1">
    <citation type="submission" date="2022-10" db="EMBL/GenBank/DDBJ databases">
        <title>Tapping the CABI collections for fungal endophytes: first genome assemblies for Collariella, Neodidymelliopsis, Ascochyta clinopodiicola, Didymella pomorum, Didymosphaeria variabile, Neocosmospora piperis and Neocucurbitaria cava.</title>
        <authorList>
            <person name="Hill R."/>
        </authorList>
    </citation>
    <scope>NUCLEOTIDE SEQUENCE</scope>
    <source>
        <strain evidence="3">IMI 355082</strain>
    </source>
</reference>
<name>A0A9W8YY21_9PEZI</name>
<dbReference type="EMBL" id="JAPEVB010000002">
    <property type="protein sequence ID" value="KAJ4394074.1"/>
    <property type="molecule type" value="Genomic_DNA"/>
</dbReference>
<feature type="transmembrane region" description="Helical" evidence="2">
    <location>
        <begin position="81"/>
        <end position="99"/>
    </location>
</feature>
<sequence length="345" mass="37500">MGSSHIAGLKCLQWLFRGIEFVCSVVILGIYSYFLATMVNHNITVPTGLKAIEGISVVGTVYTLIGIFLVCCLAGHVATSFIALVLDLGLIGGYIYIAVANRDGASSCSGSSVGSPYGTGDANSTPSSSDSGVVRLPTYAVACRMESACLAAACVAILFFVLSIFLEFSMNRNRSRALRPKRDADGEYLHKSDNYGRPFSPQQRHQGGGGLRGLVGALPFRRQGGTAAAPLNPDALPMHQQPSQYTTRHEPLDTWGEVQSLHDSDRLYFNDGQEREEPGLPRFHSTTAPRPAADSYVEGDEHVADQEYNLYQEDARGNDLSETGRRKKQREDKAARIERLTAAYN</sequence>
<accession>A0A9W8YY21</accession>
<keyword evidence="2" id="KW-1133">Transmembrane helix</keyword>
<feature type="region of interest" description="Disordered" evidence="1">
    <location>
        <begin position="271"/>
        <end position="345"/>
    </location>
</feature>
<keyword evidence="4" id="KW-1185">Reference proteome</keyword>
<dbReference type="OrthoDB" id="5342507at2759"/>
<proteinExistence type="predicted"/>
<feature type="region of interest" description="Disordered" evidence="1">
    <location>
        <begin position="225"/>
        <end position="247"/>
    </location>
</feature>
<feature type="compositionally biased region" description="Basic and acidic residues" evidence="1">
    <location>
        <begin position="313"/>
        <end position="339"/>
    </location>
</feature>
<comment type="caution">
    <text evidence="3">The sequence shown here is derived from an EMBL/GenBank/DDBJ whole genome shotgun (WGS) entry which is preliminary data.</text>
</comment>
<feature type="transmembrane region" description="Helical" evidence="2">
    <location>
        <begin position="12"/>
        <end position="34"/>
    </location>
</feature>
<feature type="transmembrane region" description="Helical" evidence="2">
    <location>
        <begin position="54"/>
        <end position="74"/>
    </location>
</feature>
<keyword evidence="2" id="KW-0812">Transmembrane</keyword>
<dbReference type="AlphaFoldDB" id="A0A9W8YY21"/>
<evidence type="ECO:0000256" key="2">
    <source>
        <dbReference type="SAM" id="Phobius"/>
    </source>
</evidence>
<gene>
    <name evidence="3" type="ORF">N0V93_003291</name>
</gene>
<evidence type="ECO:0000256" key="1">
    <source>
        <dbReference type="SAM" id="MobiDB-lite"/>
    </source>
</evidence>
<feature type="transmembrane region" description="Helical" evidence="2">
    <location>
        <begin position="145"/>
        <end position="166"/>
    </location>
</feature>
<evidence type="ECO:0008006" key="5">
    <source>
        <dbReference type="Google" id="ProtNLM"/>
    </source>
</evidence>
<keyword evidence="2" id="KW-0472">Membrane</keyword>
<organism evidence="3 4">
    <name type="scientific">Gnomoniopsis smithogilvyi</name>
    <dbReference type="NCBI Taxonomy" id="1191159"/>
    <lineage>
        <taxon>Eukaryota</taxon>
        <taxon>Fungi</taxon>
        <taxon>Dikarya</taxon>
        <taxon>Ascomycota</taxon>
        <taxon>Pezizomycotina</taxon>
        <taxon>Sordariomycetes</taxon>
        <taxon>Sordariomycetidae</taxon>
        <taxon>Diaporthales</taxon>
        <taxon>Gnomoniaceae</taxon>
        <taxon>Gnomoniopsis</taxon>
    </lineage>
</organism>
<evidence type="ECO:0000313" key="3">
    <source>
        <dbReference type="EMBL" id="KAJ4394074.1"/>
    </source>
</evidence>
<evidence type="ECO:0000313" key="4">
    <source>
        <dbReference type="Proteomes" id="UP001140453"/>
    </source>
</evidence>